<dbReference type="InParanoid" id="A0A1E7FYE8"/>
<dbReference type="AlphaFoldDB" id="A0A1E7FYE8"/>
<reference evidence="1 2" key="1">
    <citation type="submission" date="2016-09" db="EMBL/GenBank/DDBJ databases">
        <title>Extensive genetic diversity and differential bi-allelic expression allows diatom success in the polar Southern Ocean.</title>
        <authorList>
            <consortium name="DOE Joint Genome Institute"/>
            <person name="Mock T."/>
            <person name="Otillar R.P."/>
            <person name="Strauss J."/>
            <person name="Dupont C."/>
            <person name="Frickenhaus S."/>
            <person name="Maumus F."/>
            <person name="Mcmullan M."/>
            <person name="Sanges R."/>
            <person name="Schmutz J."/>
            <person name="Toseland A."/>
            <person name="Valas R."/>
            <person name="Veluchamy A."/>
            <person name="Ward B.J."/>
            <person name="Allen A."/>
            <person name="Barry K."/>
            <person name="Falciatore A."/>
            <person name="Ferrante M."/>
            <person name="Fortunato A.E."/>
            <person name="Gloeckner G."/>
            <person name="Gruber A."/>
            <person name="Hipkin R."/>
            <person name="Janech M."/>
            <person name="Kroth P."/>
            <person name="Leese F."/>
            <person name="Lindquist E."/>
            <person name="Lyon B.R."/>
            <person name="Martin J."/>
            <person name="Mayer C."/>
            <person name="Parker M."/>
            <person name="Quesneville H."/>
            <person name="Raymond J."/>
            <person name="Uhlig C."/>
            <person name="Valentin K.U."/>
            <person name="Worden A.Z."/>
            <person name="Armbrust E.V."/>
            <person name="Bowler C."/>
            <person name="Green B."/>
            <person name="Moulton V."/>
            <person name="Van Oosterhout C."/>
            <person name="Grigoriev I."/>
        </authorList>
    </citation>
    <scope>NUCLEOTIDE SEQUENCE [LARGE SCALE GENOMIC DNA]</scope>
    <source>
        <strain evidence="1 2">CCMP1102</strain>
    </source>
</reference>
<evidence type="ECO:0000313" key="1">
    <source>
        <dbReference type="EMBL" id="OEU23156.1"/>
    </source>
</evidence>
<protein>
    <submittedName>
        <fullName evidence="1">Uncharacterized protein</fullName>
    </submittedName>
</protein>
<name>A0A1E7FYE8_9STRA</name>
<proteinExistence type="predicted"/>
<organism evidence="1 2">
    <name type="scientific">Fragilariopsis cylindrus CCMP1102</name>
    <dbReference type="NCBI Taxonomy" id="635003"/>
    <lineage>
        <taxon>Eukaryota</taxon>
        <taxon>Sar</taxon>
        <taxon>Stramenopiles</taxon>
        <taxon>Ochrophyta</taxon>
        <taxon>Bacillariophyta</taxon>
        <taxon>Bacillariophyceae</taxon>
        <taxon>Bacillariophycidae</taxon>
        <taxon>Bacillariales</taxon>
        <taxon>Bacillariaceae</taxon>
        <taxon>Fragilariopsis</taxon>
    </lineage>
</organism>
<gene>
    <name evidence="1" type="ORF">FRACYDRAFT_233325</name>
</gene>
<dbReference type="KEGG" id="fcy:FRACYDRAFT_233325"/>
<dbReference type="EMBL" id="KV784353">
    <property type="protein sequence ID" value="OEU23156.1"/>
    <property type="molecule type" value="Genomic_DNA"/>
</dbReference>
<dbReference type="Proteomes" id="UP000095751">
    <property type="component" value="Unassembled WGS sequence"/>
</dbReference>
<accession>A0A1E7FYE8</accession>
<sequence length="174" mass="19816">MPSYSRDYLKLFFLLALTFVSMGTLFTSPSISMKNPSMLTASSSTTGRGGSTQQFCMAPMKALKECEKKQSIILEEEEEKQCNDLNDRRLNVQKCDMIVKRAFRNINMSGCPNQIKFVTLCEDEWCHHTSSAADQKSCQKECAGVRESLNVCINQRMMEYFKWNGLQEDGTTMI</sequence>
<dbReference type="OrthoDB" id="10491332at2759"/>
<keyword evidence="2" id="KW-1185">Reference proteome</keyword>
<evidence type="ECO:0000313" key="2">
    <source>
        <dbReference type="Proteomes" id="UP000095751"/>
    </source>
</evidence>